<feature type="region of interest" description="Disordered" evidence="1">
    <location>
        <begin position="1"/>
        <end position="109"/>
    </location>
</feature>
<proteinExistence type="predicted"/>
<feature type="compositionally biased region" description="Basic and acidic residues" evidence="1">
    <location>
        <begin position="176"/>
        <end position="191"/>
    </location>
</feature>
<accession>A0AAD9Z7Y8</accession>
<dbReference type="Proteomes" id="UP001276659">
    <property type="component" value="Unassembled WGS sequence"/>
</dbReference>
<dbReference type="AlphaFoldDB" id="A0AAD9Z7Y8"/>
<evidence type="ECO:0000313" key="2">
    <source>
        <dbReference type="EMBL" id="KAK3171842.1"/>
    </source>
</evidence>
<sequence length="203" mass="21973">MTQEAENGPSKFSQINFPEGRQASEASVYSGVDGGIPSDDDIKFLGTQPVQVPYTQPSRDNCQVVGHAQKGKGRRTSFSSDSDTVLPGGEFQNIDDFGPDLPGAPPLISVEGRSQHLSLSQLPSQYRAPIFSAAIGRRGARGEERKKSKKLESQQRYAVATAAEKAEKVAKRAAAAERKEVRKMAPRKEDVNQLAEQLMGSSL</sequence>
<feature type="region of interest" description="Disordered" evidence="1">
    <location>
        <begin position="137"/>
        <end position="156"/>
    </location>
</feature>
<feature type="region of interest" description="Disordered" evidence="1">
    <location>
        <begin position="176"/>
        <end position="203"/>
    </location>
</feature>
<evidence type="ECO:0000256" key="1">
    <source>
        <dbReference type="SAM" id="MobiDB-lite"/>
    </source>
</evidence>
<gene>
    <name evidence="2" type="ORF">OEA41_003926</name>
</gene>
<feature type="compositionally biased region" description="Basic and acidic residues" evidence="1">
    <location>
        <begin position="140"/>
        <end position="153"/>
    </location>
</feature>
<dbReference type="EMBL" id="JASNWA010000008">
    <property type="protein sequence ID" value="KAK3171842.1"/>
    <property type="molecule type" value="Genomic_DNA"/>
</dbReference>
<organism evidence="2 3">
    <name type="scientific">Lepraria neglecta</name>
    <dbReference type="NCBI Taxonomy" id="209136"/>
    <lineage>
        <taxon>Eukaryota</taxon>
        <taxon>Fungi</taxon>
        <taxon>Dikarya</taxon>
        <taxon>Ascomycota</taxon>
        <taxon>Pezizomycotina</taxon>
        <taxon>Lecanoromycetes</taxon>
        <taxon>OSLEUM clade</taxon>
        <taxon>Lecanoromycetidae</taxon>
        <taxon>Lecanorales</taxon>
        <taxon>Lecanorineae</taxon>
        <taxon>Stereocaulaceae</taxon>
        <taxon>Lepraria</taxon>
    </lineage>
</organism>
<protein>
    <submittedName>
        <fullName evidence="2">Uncharacterized protein</fullName>
    </submittedName>
</protein>
<feature type="compositionally biased region" description="Polar residues" evidence="1">
    <location>
        <begin position="48"/>
        <end position="61"/>
    </location>
</feature>
<evidence type="ECO:0000313" key="3">
    <source>
        <dbReference type="Proteomes" id="UP001276659"/>
    </source>
</evidence>
<comment type="caution">
    <text evidence="2">The sequence shown here is derived from an EMBL/GenBank/DDBJ whole genome shotgun (WGS) entry which is preliminary data.</text>
</comment>
<keyword evidence="3" id="KW-1185">Reference proteome</keyword>
<feature type="compositionally biased region" description="Polar residues" evidence="1">
    <location>
        <begin position="1"/>
        <end position="16"/>
    </location>
</feature>
<reference evidence="2" key="1">
    <citation type="submission" date="2022-11" db="EMBL/GenBank/DDBJ databases">
        <title>Chromosomal genome sequence assembly and mating type (MAT) locus characterization of the leprose asexual lichenized fungus Lepraria neglecta (Nyl.) Erichsen.</title>
        <authorList>
            <person name="Allen J.L."/>
            <person name="Pfeffer B."/>
        </authorList>
    </citation>
    <scope>NUCLEOTIDE SEQUENCE</scope>
    <source>
        <strain evidence="2">Allen 5258</strain>
    </source>
</reference>
<name>A0AAD9Z7Y8_9LECA</name>